<feature type="transmembrane region" description="Helical" evidence="16">
    <location>
        <begin position="225"/>
        <end position="244"/>
    </location>
</feature>
<dbReference type="GO" id="GO:0005886">
    <property type="term" value="C:plasma membrane"/>
    <property type="evidence" value="ECO:0007669"/>
    <property type="project" value="TreeGrafter"/>
</dbReference>
<gene>
    <name evidence="20" type="primary">AIM14_1</name>
    <name evidence="20" type="ORF">Cantr_03750</name>
</gene>
<comment type="subcellular location">
    <subcellularLocation>
        <location evidence="1">Membrane</location>
        <topology evidence="1">Multi-pass membrane protein</topology>
    </subcellularLocation>
</comment>
<proteinExistence type="inferred from homology"/>
<organism evidence="20 21">
    <name type="scientific">Candida viswanathii</name>
    <dbReference type="NCBI Taxonomy" id="5486"/>
    <lineage>
        <taxon>Eukaryota</taxon>
        <taxon>Fungi</taxon>
        <taxon>Dikarya</taxon>
        <taxon>Ascomycota</taxon>
        <taxon>Saccharomycotina</taxon>
        <taxon>Pichiomycetes</taxon>
        <taxon>Debaryomycetaceae</taxon>
        <taxon>Candida/Lodderomyces clade</taxon>
        <taxon>Candida</taxon>
    </lineage>
</organism>
<comment type="caution">
    <text evidence="20">The sequence shown here is derived from an EMBL/GenBank/DDBJ whole genome shotgun (WGS) entry which is preliminary data.</text>
</comment>
<keyword evidence="10" id="KW-0406">Ion transport</keyword>
<keyword evidence="3" id="KW-0285">Flavoprotein</keyword>
<dbReference type="Gene3D" id="3.40.50.80">
    <property type="entry name" value="Nucleotide-binding domain of ferredoxin-NADP reductase (FNR) module"/>
    <property type="match status" value="1"/>
</dbReference>
<keyword evidence="8 16" id="KW-1133">Transmembrane helix</keyword>
<dbReference type="Pfam" id="PF08030">
    <property type="entry name" value="NAD_binding_6"/>
    <property type="match status" value="1"/>
</dbReference>
<dbReference type="GO" id="GO:0000293">
    <property type="term" value="F:ferric-chelate reductase activity"/>
    <property type="evidence" value="ECO:0007669"/>
    <property type="project" value="TreeGrafter"/>
</dbReference>
<dbReference type="InterPro" id="IPR013130">
    <property type="entry name" value="Fe3_Rdtase_TM_dom"/>
</dbReference>
<dbReference type="PANTHER" id="PTHR11972:SF198">
    <property type="entry name" value="METALLOREDUCTASE AIM14-RELATED"/>
    <property type="match status" value="1"/>
</dbReference>
<keyword evidence="6" id="KW-0521">NADP</keyword>
<evidence type="ECO:0000259" key="19">
    <source>
        <dbReference type="Pfam" id="PF08030"/>
    </source>
</evidence>
<reference evidence="20 21" key="1">
    <citation type="submission" date="2018-06" db="EMBL/GenBank/DDBJ databases">
        <title>Whole genome sequencing of Candida tropicalis (genome annotated by CSBL at Korea University).</title>
        <authorList>
            <person name="Ahn J."/>
        </authorList>
    </citation>
    <scope>NUCLEOTIDE SEQUENCE [LARGE SCALE GENOMIC DNA]</scope>
    <source>
        <strain evidence="20 21">ATCC 20962</strain>
    </source>
</reference>
<keyword evidence="4 16" id="KW-0812">Transmembrane</keyword>
<dbReference type="PANTHER" id="PTHR11972">
    <property type="entry name" value="NADPH OXIDASE"/>
    <property type="match status" value="1"/>
</dbReference>
<dbReference type="SFLD" id="SFLDG01168">
    <property type="entry name" value="Ferric_reductase_subgroup_(FRE"/>
    <property type="match status" value="1"/>
</dbReference>
<keyword evidence="21" id="KW-1185">Reference proteome</keyword>
<evidence type="ECO:0000256" key="12">
    <source>
        <dbReference type="ARBA" id="ARBA00037386"/>
    </source>
</evidence>
<keyword evidence="7" id="KW-0249">Electron transport</keyword>
<keyword evidence="2" id="KW-0813">Transport</keyword>
<feature type="transmembrane region" description="Helical" evidence="16">
    <location>
        <begin position="171"/>
        <end position="194"/>
    </location>
</feature>
<dbReference type="SUPFAM" id="SSF52343">
    <property type="entry name" value="Ferredoxin reductase-like, C-terminal NADP-linked domain"/>
    <property type="match status" value="1"/>
</dbReference>
<evidence type="ECO:0000256" key="1">
    <source>
        <dbReference type="ARBA" id="ARBA00004141"/>
    </source>
</evidence>
<keyword evidence="5" id="KW-0274">FAD</keyword>
<evidence type="ECO:0000256" key="11">
    <source>
        <dbReference type="ARBA" id="ARBA00023136"/>
    </source>
</evidence>
<evidence type="ECO:0000256" key="13">
    <source>
        <dbReference type="ARBA" id="ARBA00038065"/>
    </source>
</evidence>
<feature type="domain" description="FAD-binding 8" evidence="18">
    <location>
        <begin position="249"/>
        <end position="325"/>
    </location>
</feature>
<evidence type="ECO:0000256" key="4">
    <source>
        <dbReference type="ARBA" id="ARBA00022692"/>
    </source>
</evidence>
<sequence>MSNTSPQSIEPRHGGNHNANVKYGFIIFAISIVHILFFLQAKFIQVYRWRARGRFSKTLSTFNSPPTWLVMVLWFLIVFFVGGHKITEFLEEYITIAKRYGRIAYCLLPLNIYLVLRPTNSAYLKPGYYLENLSLHKWISRLIAFCSLIHAIGFVYKWSKEGTLLEKPFRFLNFLGVLVFVMFAVLIVISVRFLRRKYYSVFYIIHNVTAWLMVVLIVFHARPGVTTFGVICLVLLGYQLYLRFYAAYRVNTFKVIDIPTSTLEIVKMPKPANFPPWLPGSHIRLNYGISNVRSWVGSTHPFTIANIPEDGVNYLTLIVKKTNSFVIDQYLSYLLTGPYVSIVPPFFNTAKIINIICGGSGISFGLPVLNHYRSLNLHTPVRLVWCVRNQSDTFIMNQIDMTGVQVYITSAGEDASADEPVSSSSYQRVPLFVIDDEQQQEQQQPPAKAPEDDQDEVNGLLDEEGIPLQNIKKEADNEKEQPQDSFKYGRPKFDEVFAFDDPTLNPDYNDSWVIACGPDQLIKDAKRWSKEKDYRFYSEKYEM</sequence>
<feature type="domain" description="Ferric oxidoreductase" evidence="17">
    <location>
        <begin position="101"/>
        <end position="217"/>
    </location>
</feature>
<evidence type="ECO:0000259" key="17">
    <source>
        <dbReference type="Pfam" id="PF01794"/>
    </source>
</evidence>
<feature type="compositionally biased region" description="Basic and acidic residues" evidence="15">
    <location>
        <begin position="471"/>
        <end position="482"/>
    </location>
</feature>
<dbReference type="InterPro" id="IPR039261">
    <property type="entry name" value="FNR_nucleotide-bd"/>
</dbReference>
<evidence type="ECO:0000313" key="21">
    <source>
        <dbReference type="Proteomes" id="UP000253472"/>
    </source>
</evidence>
<keyword evidence="9" id="KW-0560">Oxidoreductase</keyword>
<evidence type="ECO:0000256" key="15">
    <source>
        <dbReference type="SAM" id="MobiDB-lite"/>
    </source>
</evidence>
<feature type="domain" description="Ferric reductase NAD binding" evidence="19">
    <location>
        <begin position="353"/>
        <end position="527"/>
    </location>
</feature>
<evidence type="ECO:0000256" key="6">
    <source>
        <dbReference type="ARBA" id="ARBA00022857"/>
    </source>
</evidence>
<keyword evidence="11 16" id="KW-0472">Membrane</keyword>
<evidence type="ECO:0000256" key="10">
    <source>
        <dbReference type="ARBA" id="ARBA00023065"/>
    </source>
</evidence>
<evidence type="ECO:0000256" key="16">
    <source>
        <dbReference type="SAM" id="Phobius"/>
    </source>
</evidence>
<dbReference type="OrthoDB" id="17725at2759"/>
<comment type="similarity">
    <text evidence="13">Belongs to the ferric reductase (FRE) family. AIM14 subfamily.</text>
</comment>
<evidence type="ECO:0000256" key="7">
    <source>
        <dbReference type="ARBA" id="ARBA00022982"/>
    </source>
</evidence>
<comment type="function">
    <text evidence="12">Probable cell surface metalloreductase. May be involved in iron or copper homeostasis.</text>
</comment>
<dbReference type="SFLD" id="SFLDF00463">
    <property type="entry name" value="AIM14"/>
    <property type="match status" value="1"/>
</dbReference>
<evidence type="ECO:0000313" key="20">
    <source>
        <dbReference type="EMBL" id="RCK55325.1"/>
    </source>
</evidence>
<evidence type="ECO:0000256" key="5">
    <source>
        <dbReference type="ARBA" id="ARBA00022827"/>
    </source>
</evidence>
<dbReference type="InterPro" id="IPR013112">
    <property type="entry name" value="FAD-bd_8"/>
</dbReference>
<feature type="transmembrane region" description="Helical" evidence="16">
    <location>
        <begin position="68"/>
        <end position="87"/>
    </location>
</feature>
<dbReference type="EMBL" id="QLNQ01000030">
    <property type="protein sequence ID" value="RCK55325.1"/>
    <property type="molecule type" value="Genomic_DNA"/>
</dbReference>
<feature type="transmembrane region" description="Helical" evidence="16">
    <location>
        <begin position="99"/>
        <end position="117"/>
    </location>
</feature>
<dbReference type="InterPro" id="IPR017938">
    <property type="entry name" value="Riboflavin_synthase-like_b-brl"/>
</dbReference>
<name>A0A367XNW3_9ASCO</name>
<feature type="transmembrane region" description="Helical" evidence="16">
    <location>
        <begin position="201"/>
        <end position="219"/>
    </location>
</feature>
<dbReference type="InterPro" id="IPR050369">
    <property type="entry name" value="RBOH/FRE"/>
</dbReference>
<evidence type="ECO:0000259" key="18">
    <source>
        <dbReference type="Pfam" id="PF08022"/>
    </source>
</evidence>
<protein>
    <recommendedName>
        <fullName evidence="14">Probable metalloreductase AIM14</fullName>
    </recommendedName>
</protein>
<dbReference type="STRING" id="5486.A0A367XNW3"/>
<dbReference type="InterPro" id="IPR013121">
    <property type="entry name" value="Fe_red_NAD-bd_6"/>
</dbReference>
<evidence type="ECO:0000256" key="9">
    <source>
        <dbReference type="ARBA" id="ARBA00023002"/>
    </source>
</evidence>
<evidence type="ECO:0000256" key="14">
    <source>
        <dbReference type="ARBA" id="ARBA00039704"/>
    </source>
</evidence>
<dbReference type="CDD" id="cd06186">
    <property type="entry name" value="NOX_Duox_like_FAD_NADP"/>
    <property type="match status" value="1"/>
</dbReference>
<dbReference type="GO" id="GO:0033215">
    <property type="term" value="P:reductive iron assimilation"/>
    <property type="evidence" value="ECO:0007669"/>
    <property type="project" value="TreeGrafter"/>
</dbReference>
<dbReference type="Pfam" id="PF01794">
    <property type="entry name" value="Ferric_reduct"/>
    <property type="match status" value="1"/>
</dbReference>
<dbReference type="Pfam" id="PF08022">
    <property type="entry name" value="FAD_binding_8"/>
    <property type="match status" value="1"/>
</dbReference>
<dbReference type="SFLD" id="SFLDS00052">
    <property type="entry name" value="Ferric_Reductase_Domain"/>
    <property type="match status" value="1"/>
</dbReference>
<dbReference type="SUPFAM" id="SSF63380">
    <property type="entry name" value="Riboflavin synthase domain-like"/>
    <property type="match status" value="1"/>
</dbReference>
<accession>A0A367XNW3</accession>
<feature type="transmembrane region" description="Helical" evidence="16">
    <location>
        <begin position="23"/>
        <end position="47"/>
    </location>
</feature>
<evidence type="ECO:0000256" key="2">
    <source>
        <dbReference type="ARBA" id="ARBA00022448"/>
    </source>
</evidence>
<feature type="region of interest" description="Disordered" evidence="15">
    <location>
        <begin position="468"/>
        <end position="488"/>
    </location>
</feature>
<evidence type="ECO:0000256" key="8">
    <source>
        <dbReference type="ARBA" id="ARBA00022989"/>
    </source>
</evidence>
<feature type="transmembrane region" description="Helical" evidence="16">
    <location>
        <begin position="138"/>
        <end position="159"/>
    </location>
</feature>
<dbReference type="AlphaFoldDB" id="A0A367XNW3"/>
<dbReference type="Proteomes" id="UP000253472">
    <property type="component" value="Unassembled WGS sequence"/>
</dbReference>
<evidence type="ECO:0000256" key="3">
    <source>
        <dbReference type="ARBA" id="ARBA00022630"/>
    </source>
</evidence>